<evidence type="ECO:0000256" key="8">
    <source>
        <dbReference type="ARBA" id="ARBA00023163"/>
    </source>
</evidence>
<evidence type="ECO:0000256" key="6">
    <source>
        <dbReference type="ARBA" id="ARBA00023015"/>
    </source>
</evidence>
<evidence type="ECO:0000256" key="5">
    <source>
        <dbReference type="ARBA" id="ARBA00022833"/>
    </source>
</evidence>
<organism evidence="12 13">
    <name type="scientific">Branchiostoma belcheri</name>
    <name type="common">Amphioxus</name>
    <dbReference type="NCBI Taxonomy" id="7741"/>
    <lineage>
        <taxon>Eukaryota</taxon>
        <taxon>Metazoa</taxon>
        <taxon>Chordata</taxon>
        <taxon>Cephalochordata</taxon>
        <taxon>Leptocardii</taxon>
        <taxon>Amphioxiformes</taxon>
        <taxon>Branchiostomatidae</taxon>
        <taxon>Branchiostoma</taxon>
    </lineage>
</organism>
<dbReference type="GO" id="GO:0000981">
    <property type="term" value="F:DNA-binding transcription factor activity, RNA polymerase II-specific"/>
    <property type="evidence" value="ECO:0007669"/>
    <property type="project" value="TreeGrafter"/>
</dbReference>
<keyword evidence="6" id="KW-0805">Transcription regulation</keyword>
<dbReference type="PANTHER" id="PTHR46105">
    <property type="entry name" value="AGAP004733-PA"/>
    <property type="match status" value="1"/>
</dbReference>
<dbReference type="InterPro" id="IPR011333">
    <property type="entry name" value="SKP1/BTB/POZ_sf"/>
</dbReference>
<dbReference type="PROSITE" id="PS50097">
    <property type="entry name" value="BTB"/>
    <property type="match status" value="1"/>
</dbReference>
<evidence type="ECO:0000256" key="7">
    <source>
        <dbReference type="ARBA" id="ARBA00023125"/>
    </source>
</evidence>
<name>A0A6P5AY09_BRABE</name>
<dbReference type="OrthoDB" id="6482909at2759"/>
<keyword evidence="4" id="KW-0863">Zinc-finger</keyword>
<dbReference type="Gene3D" id="3.30.710.10">
    <property type="entry name" value="Potassium Channel Kv1.1, Chain A"/>
    <property type="match status" value="1"/>
</dbReference>
<dbReference type="InterPro" id="IPR000210">
    <property type="entry name" value="BTB/POZ_dom"/>
</dbReference>
<feature type="domain" description="BTB" evidence="11">
    <location>
        <begin position="29"/>
        <end position="102"/>
    </location>
</feature>
<dbReference type="PANTHER" id="PTHR46105:SF5">
    <property type="entry name" value="ZINC FINGER AND BTB DOMAIN-CONTAINING PROTEIN 44 ISOFORM X1"/>
    <property type="match status" value="1"/>
</dbReference>
<dbReference type="SMART" id="SM00225">
    <property type="entry name" value="BTB"/>
    <property type="match status" value="1"/>
</dbReference>
<dbReference type="AlphaFoldDB" id="A0A6P5AY09"/>
<evidence type="ECO:0000259" key="11">
    <source>
        <dbReference type="PROSITE" id="PS50097"/>
    </source>
</evidence>
<dbReference type="InterPro" id="IPR050457">
    <property type="entry name" value="ZnFinger_BTB_dom_contain"/>
</dbReference>
<dbReference type="KEGG" id="bbel:109487432"/>
<keyword evidence="7" id="KW-0238">DNA-binding</keyword>
<protein>
    <submittedName>
        <fullName evidence="13">Zinc finger and BTB domain-containing protein 17-like</fullName>
    </submittedName>
</protein>
<dbReference type="Pfam" id="PF00651">
    <property type="entry name" value="BTB"/>
    <property type="match status" value="1"/>
</dbReference>
<evidence type="ECO:0000313" key="13">
    <source>
        <dbReference type="RefSeq" id="XP_019646986.1"/>
    </source>
</evidence>
<dbReference type="Proteomes" id="UP000515135">
    <property type="component" value="Unplaced"/>
</dbReference>
<comment type="subcellular location">
    <subcellularLocation>
        <location evidence="1">Nucleus</location>
    </subcellularLocation>
</comment>
<evidence type="ECO:0000256" key="10">
    <source>
        <dbReference type="SAM" id="MobiDB-lite"/>
    </source>
</evidence>
<dbReference type="GO" id="GO:0005634">
    <property type="term" value="C:nucleus"/>
    <property type="evidence" value="ECO:0007669"/>
    <property type="project" value="UniProtKB-SubCell"/>
</dbReference>
<evidence type="ECO:0000256" key="2">
    <source>
        <dbReference type="ARBA" id="ARBA00022723"/>
    </source>
</evidence>
<keyword evidence="5" id="KW-0862">Zinc</keyword>
<evidence type="ECO:0000313" key="12">
    <source>
        <dbReference type="Proteomes" id="UP000515135"/>
    </source>
</evidence>
<gene>
    <name evidence="13" type="primary">LOC109487432</name>
</gene>
<reference evidence="13" key="1">
    <citation type="submission" date="2025-08" db="UniProtKB">
        <authorList>
            <consortium name="RefSeq"/>
        </authorList>
    </citation>
    <scope>IDENTIFICATION</scope>
    <source>
        <tissue evidence="13">Gonad</tissue>
    </source>
</reference>
<keyword evidence="8" id="KW-0804">Transcription</keyword>
<dbReference type="GO" id="GO:0000978">
    <property type="term" value="F:RNA polymerase II cis-regulatory region sequence-specific DNA binding"/>
    <property type="evidence" value="ECO:0007669"/>
    <property type="project" value="TreeGrafter"/>
</dbReference>
<evidence type="ECO:0000256" key="3">
    <source>
        <dbReference type="ARBA" id="ARBA00022737"/>
    </source>
</evidence>
<dbReference type="SUPFAM" id="SSF54695">
    <property type="entry name" value="POZ domain"/>
    <property type="match status" value="1"/>
</dbReference>
<keyword evidence="3" id="KW-0677">Repeat</keyword>
<feature type="compositionally biased region" description="Acidic residues" evidence="10">
    <location>
        <begin position="142"/>
        <end position="159"/>
    </location>
</feature>
<feature type="region of interest" description="Disordered" evidence="10">
    <location>
        <begin position="132"/>
        <end position="192"/>
    </location>
</feature>
<feature type="region of interest" description="Disordered" evidence="10">
    <location>
        <begin position="322"/>
        <end position="405"/>
    </location>
</feature>
<accession>A0A6P5AY09</accession>
<keyword evidence="9" id="KW-0539">Nucleus</keyword>
<dbReference type="GO" id="GO:0008270">
    <property type="term" value="F:zinc ion binding"/>
    <property type="evidence" value="ECO:0007669"/>
    <property type="project" value="UniProtKB-KW"/>
</dbReference>
<evidence type="ECO:0000256" key="9">
    <source>
        <dbReference type="ARBA" id="ARBA00023242"/>
    </source>
</evidence>
<evidence type="ECO:0000256" key="4">
    <source>
        <dbReference type="ARBA" id="ARBA00022771"/>
    </source>
</evidence>
<feature type="compositionally biased region" description="Basic residues" evidence="10">
    <location>
        <begin position="388"/>
        <end position="397"/>
    </location>
</feature>
<dbReference type="RefSeq" id="XP_019646986.1">
    <property type="nucleotide sequence ID" value="XM_019791427.1"/>
</dbReference>
<sequence length="558" mass="62843">MSVWRDSPLFHPQTALRQLNASRHHNLYCDVTISVAGTRFRCHRAVLAANSVYFHHLLLPSNSSVLPSNGQPEPCYHLERMGAATFSALLQYMYTSQLFLSDERAARDLLHGARRVGLVALGDLVADYLLDSDSSEERAEPSADEEGGDPPEAGEEAVPADDRPEGKENPTFNLELLEPAEPGYHPGSRDTMQEAPVYNLGSIKTLPQESANLDYNLVSVDELPQEPADPGCELDTVPQEPADPGCKLDTVPQEPVDPGCKQDTVPQEPALAEPMNQAMTCLQNLSQLFSTNGRHKLLMVTANSDHIRHNHDHIRHNHDHIRHNHGCVNQPASGSPPGVGQGDQRSGSPDDPKEQRSGNSVDPRKQMLVNLDDPKEQRSMNSNDPKRQLSKKQSRKRGWQEGECSTTKRHHIYHQGTCTTTKRHHVYHQGTCTTTKRHHVYHQGTCTTTKRHHVYHQAHQRKENVKKGLPLKAPQQCPHWQDWTRHQRRHRKHQGCLKCGNLTSSLGLHREHAQTVCQTCCKCFIGKAHLDRHTCRNSAQESRVPFKCTKCKRMFMWG</sequence>
<dbReference type="GeneID" id="109487432"/>
<keyword evidence="2" id="KW-0479">Metal-binding</keyword>
<proteinExistence type="predicted"/>
<keyword evidence="12" id="KW-1185">Reference proteome</keyword>
<evidence type="ECO:0000256" key="1">
    <source>
        <dbReference type="ARBA" id="ARBA00004123"/>
    </source>
</evidence>